<evidence type="ECO:0000256" key="1">
    <source>
        <dbReference type="PIRSR" id="PIRSR607822-1"/>
    </source>
</evidence>
<dbReference type="Gene3D" id="1.50.10.20">
    <property type="match status" value="1"/>
</dbReference>
<keyword evidence="1" id="KW-0862">Zinc</keyword>
<dbReference type="InterPro" id="IPR007822">
    <property type="entry name" value="LANC-like"/>
</dbReference>
<dbReference type="Pfam" id="PF05147">
    <property type="entry name" value="LANC_like"/>
    <property type="match status" value="1"/>
</dbReference>
<dbReference type="EMBL" id="JACHIA010000009">
    <property type="protein sequence ID" value="MBB6071604.1"/>
    <property type="molecule type" value="Genomic_DNA"/>
</dbReference>
<keyword evidence="1" id="KW-0479">Metal-binding</keyword>
<comment type="caution">
    <text evidence="2">The sequence shown here is derived from an EMBL/GenBank/DDBJ whole genome shotgun (WGS) entry which is preliminary data.</text>
</comment>
<dbReference type="AlphaFoldDB" id="A0A841H0X3"/>
<evidence type="ECO:0000313" key="3">
    <source>
        <dbReference type="Proteomes" id="UP000582837"/>
    </source>
</evidence>
<dbReference type="SMART" id="SM01260">
    <property type="entry name" value="LANC_like"/>
    <property type="match status" value="1"/>
</dbReference>
<feature type="binding site" evidence="1">
    <location>
        <position position="269"/>
    </location>
    <ligand>
        <name>Zn(2+)</name>
        <dbReference type="ChEBI" id="CHEBI:29105"/>
    </ligand>
</feature>
<reference evidence="2 3" key="1">
    <citation type="submission" date="2020-08" db="EMBL/GenBank/DDBJ databases">
        <title>Genomic Encyclopedia of Type Strains, Phase IV (KMG-IV): sequencing the most valuable type-strain genomes for metagenomic binning, comparative biology and taxonomic classification.</title>
        <authorList>
            <person name="Goeker M."/>
        </authorList>
    </citation>
    <scope>NUCLEOTIDE SEQUENCE [LARGE SCALE GENOMIC DNA]</scope>
    <source>
        <strain evidence="2 3">DSM 29007</strain>
    </source>
</reference>
<evidence type="ECO:0000313" key="2">
    <source>
        <dbReference type="EMBL" id="MBB6071604.1"/>
    </source>
</evidence>
<feature type="binding site" evidence="1">
    <location>
        <position position="319"/>
    </location>
    <ligand>
        <name>Zn(2+)</name>
        <dbReference type="ChEBI" id="CHEBI:29105"/>
    </ligand>
</feature>
<sequence length="406" mass="43088">MTTASNLQAAPLDRAAVHQSILQIADALIAFLRSADKPSVRDLPGAALFLTHLGRASGQAKHREAAAEAVALSGDLVARVPMRLALYGGLAGMVLPMAHRERLGIADDGFDLDGIDEVLMEGVDPGVTPHFDLISGVVGLGAYFLERLPAPAAREGVRRVIHRLHDTAEHDGHGMRWLTAPDLIPAAKRAITPLGKYDLGMAHGITGVAAFLALALLNGADRDPAEAMLRETVRWLMALERADGSQGAYGTMVDPRQPEAMAPGRAAWCYGDPGVAAALLLASRALGDDALLHRAHALARHSAAFADAQRHRAVDTSLCHGTAGLAHLFRVLGRPADAERWDAETMAMRSPDQGVAGFYFMESHDGVTRRAPDATFLQGAAGVGLVLLSVLDPASDRSWDRLLLLS</sequence>
<dbReference type="RefSeq" id="WP_170034905.1">
    <property type="nucleotide sequence ID" value="NZ_JABDTL010000001.1"/>
</dbReference>
<gene>
    <name evidence="2" type="ORF">HNQ61_003232</name>
</gene>
<dbReference type="GO" id="GO:0031179">
    <property type="term" value="P:peptide modification"/>
    <property type="evidence" value="ECO:0007669"/>
    <property type="project" value="InterPro"/>
</dbReference>
<organism evidence="2 3">
    <name type="scientific">Longimicrobium terrae</name>
    <dbReference type="NCBI Taxonomy" id="1639882"/>
    <lineage>
        <taxon>Bacteria</taxon>
        <taxon>Pseudomonadati</taxon>
        <taxon>Gemmatimonadota</taxon>
        <taxon>Longimicrobiia</taxon>
        <taxon>Longimicrobiales</taxon>
        <taxon>Longimicrobiaceae</taxon>
        <taxon>Longimicrobium</taxon>
    </lineage>
</organism>
<accession>A0A841H0X3</accession>
<dbReference type="GO" id="GO:0046872">
    <property type="term" value="F:metal ion binding"/>
    <property type="evidence" value="ECO:0007669"/>
    <property type="project" value="UniProtKB-KW"/>
</dbReference>
<keyword evidence="3" id="KW-1185">Reference proteome</keyword>
<dbReference type="Proteomes" id="UP000582837">
    <property type="component" value="Unassembled WGS sequence"/>
</dbReference>
<protein>
    <submittedName>
        <fullName evidence="2">Lantibiotic modifying enzyme</fullName>
    </submittedName>
</protein>
<dbReference type="PRINTS" id="PR01950">
    <property type="entry name" value="LANCSUPER"/>
</dbReference>
<name>A0A841H0X3_9BACT</name>
<dbReference type="SUPFAM" id="SSF158745">
    <property type="entry name" value="LanC-like"/>
    <property type="match status" value="1"/>
</dbReference>
<proteinExistence type="predicted"/>
<dbReference type="PRINTS" id="PR01955">
    <property type="entry name" value="LANCFRANKIA"/>
</dbReference>
<feature type="binding site" evidence="1">
    <location>
        <position position="320"/>
    </location>
    <ligand>
        <name>Zn(2+)</name>
        <dbReference type="ChEBI" id="CHEBI:29105"/>
    </ligand>
</feature>